<evidence type="ECO:0000256" key="1">
    <source>
        <dbReference type="SAM" id="MobiDB-lite"/>
    </source>
</evidence>
<feature type="compositionally biased region" description="Low complexity" evidence="1">
    <location>
        <begin position="54"/>
        <end position="63"/>
    </location>
</feature>
<dbReference type="AlphaFoldDB" id="A0A8C6EZL8"/>
<protein>
    <submittedName>
        <fullName evidence="2">Uncharacterized protein</fullName>
    </submittedName>
</protein>
<reference evidence="2" key="2">
    <citation type="submission" date="2025-09" db="UniProtKB">
        <authorList>
            <consortium name="Ensembl"/>
        </authorList>
    </citation>
    <scope>IDENTIFICATION</scope>
</reference>
<keyword evidence="3" id="KW-1185">Reference proteome</keyword>
<dbReference type="GeneTree" id="ENSGT00960000190885"/>
<name>A0A8C6EZL8_MARMA</name>
<reference evidence="2" key="1">
    <citation type="submission" date="2025-08" db="UniProtKB">
        <authorList>
            <consortium name="Ensembl"/>
        </authorList>
    </citation>
    <scope>IDENTIFICATION</scope>
</reference>
<organism evidence="2 3">
    <name type="scientific">Marmota marmota marmota</name>
    <name type="common">Alpine marmot</name>
    <dbReference type="NCBI Taxonomy" id="9994"/>
    <lineage>
        <taxon>Eukaryota</taxon>
        <taxon>Metazoa</taxon>
        <taxon>Chordata</taxon>
        <taxon>Craniata</taxon>
        <taxon>Vertebrata</taxon>
        <taxon>Euteleostomi</taxon>
        <taxon>Mammalia</taxon>
        <taxon>Eutheria</taxon>
        <taxon>Euarchontoglires</taxon>
        <taxon>Glires</taxon>
        <taxon>Rodentia</taxon>
        <taxon>Sciuromorpha</taxon>
        <taxon>Sciuridae</taxon>
        <taxon>Xerinae</taxon>
        <taxon>Marmotini</taxon>
        <taxon>Marmota</taxon>
    </lineage>
</organism>
<evidence type="ECO:0000313" key="3">
    <source>
        <dbReference type="Proteomes" id="UP000694407"/>
    </source>
</evidence>
<accession>A0A8C6EZL8</accession>
<evidence type="ECO:0000313" key="2">
    <source>
        <dbReference type="Ensembl" id="ENSMMMP00000027879.1"/>
    </source>
</evidence>
<dbReference type="Proteomes" id="UP000694407">
    <property type="component" value="Unplaced"/>
</dbReference>
<dbReference type="Ensembl" id="ENSMMMT00000031525.1">
    <property type="protein sequence ID" value="ENSMMMP00000027879.1"/>
    <property type="gene ID" value="ENSMMMG00000024324.1"/>
</dbReference>
<feature type="region of interest" description="Disordered" evidence="1">
    <location>
        <begin position="1"/>
        <end position="82"/>
    </location>
</feature>
<proteinExistence type="predicted"/>
<feature type="compositionally biased region" description="Basic and acidic residues" evidence="1">
    <location>
        <begin position="12"/>
        <end position="24"/>
    </location>
</feature>
<sequence length="82" mass="9003">VRKGQGGGSKMPDIKENVPPKEPGRGSCEPETSEPTQEDENSSQDNPSRRSRSPRPFGVPRVGPMDRREPARWAAAPLRGPR</sequence>